<protein>
    <submittedName>
        <fullName evidence="2">Uncharacterized protein</fullName>
    </submittedName>
</protein>
<gene>
    <name evidence="2" type="ORF">SKAU_G00140020</name>
</gene>
<keyword evidence="3" id="KW-1185">Reference proteome</keyword>
<evidence type="ECO:0000313" key="2">
    <source>
        <dbReference type="EMBL" id="KAJ8365171.1"/>
    </source>
</evidence>
<name>A0A9Q1FS30_SYNKA</name>
<dbReference type="Proteomes" id="UP001152622">
    <property type="component" value="Chromosome 4"/>
</dbReference>
<feature type="region of interest" description="Disordered" evidence="1">
    <location>
        <begin position="13"/>
        <end position="32"/>
    </location>
</feature>
<comment type="caution">
    <text evidence="2">The sequence shown here is derived from an EMBL/GenBank/DDBJ whole genome shotgun (WGS) entry which is preliminary data.</text>
</comment>
<reference evidence="2" key="1">
    <citation type="journal article" date="2023" name="Science">
        <title>Genome structures resolve the early diversification of teleost fishes.</title>
        <authorList>
            <person name="Parey E."/>
            <person name="Louis A."/>
            <person name="Montfort J."/>
            <person name="Bouchez O."/>
            <person name="Roques C."/>
            <person name="Iampietro C."/>
            <person name="Lluch J."/>
            <person name="Castinel A."/>
            <person name="Donnadieu C."/>
            <person name="Desvignes T."/>
            <person name="Floi Bucao C."/>
            <person name="Jouanno E."/>
            <person name="Wen M."/>
            <person name="Mejri S."/>
            <person name="Dirks R."/>
            <person name="Jansen H."/>
            <person name="Henkel C."/>
            <person name="Chen W.J."/>
            <person name="Zahm M."/>
            <person name="Cabau C."/>
            <person name="Klopp C."/>
            <person name="Thompson A.W."/>
            <person name="Robinson-Rechavi M."/>
            <person name="Braasch I."/>
            <person name="Lecointre G."/>
            <person name="Bobe J."/>
            <person name="Postlethwait J.H."/>
            <person name="Berthelot C."/>
            <person name="Roest Crollius H."/>
            <person name="Guiguen Y."/>
        </authorList>
    </citation>
    <scope>NUCLEOTIDE SEQUENCE</scope>
    <source>
        <strain evidence="2">WJC10195</strain>
    </source>
</reference>
<dbReference type="AlphaFoldDB" id="A0A9Q1FS30"/>
<evidence type="ECO:0000313" key="3">
    <source>
        <dbReference type="Proteomes" id="UP001152622"/>
    </source>
</evidence>
<evidence type="ECO:0000256" key="1">
    <source>
        <dbReference type="SAM" id="MobiDB-lite"/>
    </source>
</evidence>
<dbReference type="OrthoDB" id="10254988at2759"/>
<organism evidence="2 3">
    <name type="scientific">Synaphobranchus kaupii</name>
    <name type="common">Kaup's arrowtooth eel</name>
    <dbReference type="NCBI Taxonomy" id="118154"/>
    <lineage>
        <taxon>Eukaryota</taxon>
        <taxon>Metazoa</taxon>
        <taxon>Chordata</taxon>
        <taxon>Craniata</taxon>
        <taxon>Vertebrata</taxon>
        <taxon>Euteleostomi</taxon>
        <taxon>Actinopterygii</taxon>
        <taxon>Neopterygii</taxon>
        <taxon>Teleostei</taxon>
        <taxon>Anguilliformes</taxon>
        <taxon>Synaphobranchidae</taxon>
        <taxon>Synaphobranchus</taxon>
    </lineage>
</organism>
<accession>A0A9Q1FS30</accession>
<sequence>MTCCTPWRWRGGRWASSSENLDEPEEGATRQRRKELGSLAFSTTAINYASLHFPASHSAQAKPEGQR</sequence>
<proteinExistence type="predicted"/>
<dbReference type="EMBL" id="JAINUF010000004">
    <property type="protein sequence ID" value="KAJ8365171.1"/>
    <property type="molecule type" value="Genomic_DNA"/>
</dbReference>